<gene>
    <name evidence="4" type="ORF">GCM10010954_07910</name>
</gene>
<reference evidence="4" key="1">
    <citation type="journal article" date="2014" name="Int. J. Syst. Evol. Microbiol.">
        <title>Complete genome sequence of Corynebacterium casei LMG S-19264T (=DSM 44701T), isolated from a smear-ripened cheese.</title>
        <authorList>
            <consortium name="US DOE Joint Genome Institute (JGI-PGF)"/>
            <person name="Walter F."/>
            <person name="Albersmeier A."/>
            <person name="Kalinowski J."/>
            <person name="Ruckert C."/>
        </authorList>
    </citation>
    <scope>NUCLEOTIDE SEQUENCE</scope>
    <source>
        <strain evidence="4">CGMCC 1.12153</strain>
    </source>
</reference>
<dbReference type="InterPro" id="IPR010273">
    <property type="entry name" value="DUF881"/>
</dbReference>
<comment type="caution">
    <text evidence="4">The sequence shown here is derived from an EMBL/GenBank/DDBJ whole genome shotgun (WGS) entry which is preliminary data.</text>
</comment>
<evidence type="ECO:0000256" key="1">
    <source>
        <dbReference type="ARBA" id="ARBA00009108"/>
    </source>
</evidence>
<dbReference type="Gene3D" id="3.30.70.1880">
    <property type="entry name" value="Protein of unknown function DUF881"/>
    <property type="match status" value="1"/>
</dbReference>
<dbReference type="EMBL" id="BMEL01000001">
    <property type="protein sequence ID" value="GGF11713.1"/>
    <property type="molecule type" value="Genomic_DNA"/>
</dbReference>
<keyword evidence="3" id="KW-0472">Membrane</keyword>
<evidence type="ECO:0000256" key="2">
    <source>
        <dbReference type="SAM" id="Coils"/>
    </source>
</evidence>
<feature type="coiled-coil region" evidence="2">
    <location>
        <begin position="75"/>
        <end position="102"/>
    </location>
</feature>
<reference evidence="4" key="2">
    <citation type="submission" date="2020-09" db="EMBL/GenBank/DDBJ databases">
        <authorList>
            <person name="Sun Q."/>
            <person name="Zhou Y."/>
        </authorList>
    </citation>
    <scope>NUCLEOTIDE SEQUENCE</scope>
    <source>
        <strain evidence="4">CGMCC 1.12153</strain>
    </source>
</reference>
<proteinExistence type="inferred from homology"/>
<keyword evidence="2" id="KW-0175">Coiled coil</keyword>
<evidence type="ECO:0008006" key="6">
    <source>
        <dbReference type="Google" id="ProtNLM"/>
    </source>
</evidence>
<dbReference type="PANTHER" id="PTHR37313">
    <property type="entry name" value="UPF0749 PROTEIN RV1825"/>
    <property type="match status" value="1"/>
</dbReference>
<dbReference type="RefSeq" id="WP_188376159.1">
    <property type="nucleotide sequence ID" value="NZ_BMEL01000001.1"/>
</dbReference>
<comment type="similarity">
    <text evidence="1">Belongs to the UPF0749 family.</text>
</comment>
<dbReference type="PANTHER" id="PTHR37313:SF2">
    <property type="entry name" value="UPF0749 PROTEIN YLXX"/>
    <property type="match status" value="1"/>
</dbReference>
<accession>A0A917AZ96</accession>
<evidence type="ECO:0000313" key="5">
    <source>
        <dbReference type="Proteomes" id="UP000660110"/>
    </source>
</evidence>
<name>A0A917AZ96_HALAA</name>
<dbReference type="Pfam" id="PF05949">
    <property type="entry name" value="DUF881"/>
    <property type="match status" value="1"/>
</dbReference>
<feature type="transmembrane region" description="Helical" evidence="3">
    <location>
        <begin position="7"/>
        <end position="24"/>
    </location>
</feature>
<keyword evidence="3" id="KW-1133">Transmembrane helix</keyword>
<organism evidence="4 5">
    <name type="scientific">Halobacillus andaensis</name>
    <dbReference type="NCBI Taxonomy" id="1176239"/>
    <lineage>
        <taxon>Bacteria</taxon>
        <taxon>Bacillati</taxon>
        <taxon>Bacillota</taxon>
        <taxon>Bacilli</taxon>
        <taxon>Bacillales</taxon>
        <taxon>Bacillaceae</taxon>
        <taxon>Halobacillus</taxon>
    </lineage>
</organism>
<keyword evidence="5" id="KW-1185">Reference proteome</keyword>
<evidence type="ECO:0000256" key="3">
    <source>
        <dbReference type="SAM" id="Phobius"/>
    </source>
</evidence>
<dbReference type="Proteomes" id="UP000660110">
    <property type="component" value="Unassembled WGS sequence"/>
</dbReference>
<evidence type="ECO:0000313" key="4">
    <source>
        <dbReference type="EMBL" id="GGF11713.1"/>
    </source>
</evidence>
<dbReference type="AlphaFoldDB" id="A0A917AZ96"/>
<sequence>MKNKWSWVNGIIFLAIGFLVAIQMDSPRDHANEIEEYNGKDEWEVREGLIAEQEIQQGLLDSIKETDQTLSDYEEQGKRQQIRTLKSSIEKLEEELGLSEASGAGVTMTISPIFFENEDGADVYPSLSPLMLSHLINEMNTFGAKDIAVENERYTLITPIRNVNGETYMNNRPVPSLPLKIKAIAEDPEALKSYLDGSQIIQVLAIEDMDVEIQVNEEVTLPPYKDPLNLKDLTESTAEKAGES</sequence>
<keyword evidence="3" id="KW-0812">Transmembrane</keyword>
<protein>
    <recommendedName>
        <fullName evidence="6">DUF881 domain-containing protein</fullName>
    </recommendedName>
</protein>